<comment type="function">
    <text evidence="5 6">Cell division protein that is involved in the assembly of the Z ring. May serve as a membrane anchor for the Z ring.</text>
</comment>
<evidence type="ECO:0000259" key="7">
    <source>
        <dbReference type="SMART" id="SM00842"/>
    </source>
</evidence>
<evidence type="ECO:0000256" key="1">
    <source>
        <dbReference type="ARBA" id="ARBA00022475"/>
    </source>
</evidence>
<proteinExistence type="inferred from homology"/>
<keyword evidence="3 5" id="KW-0472">Membrane</keyword>
<keyword evidence="1 5" id="KW-1003">Cell membrane</keyword>
<dbReference type="RefSeq" id="WP_158336431.1">
    <property type="nucleotide sequence ID" value="NZ_CP033004.1"/>
</dbReference>
<reference evidence="8 9" key="1">
    <citation type="submission" date="2018-10" db="EMBL/GenBank/DDBJ databases">
        <title>Comparative functional genomics of the obligate endosymbiont Buchnera aphidicola.</title>
        <authorList>
            <person name="Chong R.A."/>
        </authorList>
    </citation>
    <scope>NUCLEOTIDE SEQUENCE [LARGE SCALE GENOMIC DNA]</scope>
    <source>
        <strain evidence="8 9">Mrh</strain>
    </source>
</reference>
<dbReference type="Proteomes" id="UP000298566">
    <property type="component" value="Chromosome"/>
</dbReference>
<dbReference type="Pfam" id="PF02491">
    <property type="entry name" value="SHS2_FTSA"/>
    <property type="match status" value="1"/>
</dbReference>
<accession>A0A4D6YC69</accession>
<dbReference type="GO" id="GO:0009898">
    <property type="term" value="C:cytoplasmic side of plasma membrane"/>
    <property type="evidence" value="ECO:0007669"/>
    <property type="project" value="UniProtKB-UniRule"/>
</dbReference>
<dbReference type="InterPro" id="IPR043129">
    <property type="entry name" value="ATPase_NBD"/>
</dbReference>
<evidence type="ECO:0000256" key="5">
    <source>
        <dbReference type="HAMAP-Rule" id="MF_02033"/>
    </source>
</evidence>
<keyword evidence="2 5" id="KW-0132">Cell division</keyword>
<gene>
    <name evidence="5 8" type="primary">ftsA</name>
    <name evidence="8" type="ORF">D9V73_00995</name>
</gene>
<evidence type="ECO:0000256" key="3">
    <source>
        <dbReference type="ARBA" id="ARBA00023136"/>
    </source>
</evidence>
<dbReference type="Pfam" id="PF14450">
    <property type="entry name" value="FtsA"/>
    <property type="match status" value="1"/>
</dbReference>
<dbReference type="GO" id="GO:0043093">
    <property type="term" value="P:FtsZ-dependent cytokinesis"/>
    <property type="evidence" value="ECO:0007669"/>
    <property type="project" value="UniProtKB-UniRule"/>
</dbReference>
<feature type="domain" description="SHS2" evidence="7">
    <location>
        <begin position="10"/>
        <end position="196"/>
    </location>
</feature>
<dbReference type="AlphaFoldDB" id="A0A4D6YC69"/>
<dbReference type="SUPFAM" id="SSF53067">
    <property type="entry name" value="Actin-like ATPase domain"/>
    <property type="match status" value="2"/>
</dbReference>
<keyword evidence="4 5" id="KW-0131">Cell cycle</keyword>
<dbReference type="CDD" id="cd24048">
    <property type="entry name" value="ASKHA_NBD_FtsA"/>
    <property type="match status" value="1"/>
</dbReference>
<sequence>MIKERNRDLIVGLDIGTTKVVTLVGEMLIDGIVNIIGIGICPSKGINQGIINDLKSIIKCVKNSINQAENMADCQISSVYLALSNKYITCQNEIGMVPIYNDEVTKNDIDNVIHTAKCVRIKDKHHILHIIPQEYYIDEHSGINNPIGLSGKRIKAKVHLITCNSEMKKNIIKAIEACGLKVNHIIFSGLASSKAVLTKDECQLGVCMADIGSGTIDITIYTNGILQYSCVIPYAGNTVTNDISYAFNIPFVQAETIKIQYGYAEACSSSELCEQIQITNDNNKHIKTFKQSTLIEVIEPRYTELLHLINTKILNIQEKLKKLNHSYQFRSGIVFTGGAAQIKSLKSSAKKIFNMPIRIGIPTKISSLVNHDISKSNYSTAIGLLYYGKEHFQHYQKHNETKNIFKKWFQYISHWIKKEL</sequence>
<dbReference type="EMBL" id="CP033004">
    <property type="protein sequence ID" value="QCI23230.1"/>
    <property type="molecule type" value="Genomic_DNA"/>
</dbReference>
<dbReference type="Gene3D" id="3.30.420.40">
    <property type="match status" value="1"/>
</dbReference>
<protein>
    <recommendedName>
        <fullName evidence="5 6">Cell division protein FtsA</fullName>
    </recommendedName>
</protein>
<dbReference type="PANTHER" id="PTHR32432:SF4">
    <property type="entry name" value="CELL DIVISION PROTEIN FTSA"/>
    <property type="match status" value="1"/>
</dbReference>
<dbReference type="FunFam" id="3.30.1490.110:FF:000001">
    <property type="entry name" value="Cell division protein FtsA"/>
    <property type="match status" value="1"/>
</dbReference>
<evidence type="ECO:0000256" key="4">
    <source>
        <dbReference type="ARBA" id="ARBA00023306"/>
    </source>
</evidence>
<comment type="subcellular location">
    <subcellularLocation>
        <location evidence="5">Cell membrane</location>
        <topology evidence="5">Peripheral membrane protein</topology>
        <orientation evidence="5">Cytoplasmic side</orientation>
    </subcellularLocation>
    <text evidence="5">Localizes to the Z ring in an FtsZ-dependent manner. Targeted to the membrane through a conserved C-terminal amphipathic helix.</text>
</comment>
<dbReference type="NCBIfam" id="NF007009">
    <property type="entry name" value="PRK09472.1"/>
    <property type="match status" value="1"/>
</dbReference>
<dbReference type="InterPro" id="IPR050696">
    <property type="entry name" value="FtsA/MreB"/>
</dbReference>
<evidence type="ECO:0000313" key="8">
    <source>
        <dbReference type="EMBL" id="QCI23230.1"/>
    </source>
</evidence>
<dbReference type="SMART" id="SM00842">
    <property type="entry name" value="FtsA"/>
    <property type="match status" value="1"/>
</dbReference>
<dbReference type="OrthoDB" id="9810567at2"/>
<evidence type="ECO:0000313" key="9">
    <source>
        <dbReference type="Proteomes" id="UP000298566"/>
    </source>
</evidence>
<dbReference type="Gene3D" id="3.30.1490.110">
    <property type="match status" value="1"/>
</dbReference>
<evidence type="ECO:0000256" key="2">
    <source>
        <dbReference type="ARBA" id="ARBA00022618"/>
    </source>
</evidence>
<name>A0A4D6YC69_BUCMH</name>
<dbReference type="InterPro" id="IPR003494">
    <property type="entry name" value="SHS2_FtsA"/>
</dbReference>
<evidence type="ECO:0000256" key="6">
    <source>
        <dbReference type="PIRNR" id="PIRNR003101"/>
    </source>
</evidence>
<dbReference type="GO" id="GO:0032153">
    <property type="term" value="C:cell division site"/>
    <property type="evidence" value="ECO:0007669"/>
    <property type="project" value="UniProtKB-UniRule"/>
</dbReference>
<dbReference type="NCBIfam" id="TIGR01174">
    <property type="entry name" value="ftsA"/>
    <property type="match status" value="1"/>
</dbReference>
<dbReference type="InterPro" id="IPR020823">
    <property type="entry name" value="Cell_div_FtsA"/>
</dbReference>
<dbReference type="PANTHER" id="PTHR32432">
    <property type="entry name" value="CELL DIVISION PROTEIN FTSA-RELATED"/>
    <property type="match status" value="1"/>
</dbReference>
<comment type="subunit">
    <text evidence="5">Self-interacts. Interacts with FtsZ.</text>
</comment>
<organism evidence="8 9">
    <name type="scientific">Buchnera aphidicola subsp. Melaphis rhois</name>
    <dbReference type="NCBI Taxonomy" id="118103"/>
    <lineage>
        <taxon>Bacteria</taxon>
        <taxon>Pseudomonadati</taxon>
        <taxon>Pseudomonadota</taxon>
        <taxon>Gammaproteobacteria</taxon>
        <taxon>Enterobacterales</taxon>
        <taxon>Erwiniaceae</taxon>
        <taxon>Buchnera</taxon>
    </lineage>
</organism>
<comment type="similarity">
    <text evidence="5 6">Belongs to the FtsA/MreB family.</text>
</comment>
<dbReference type="HAMAP" id="MF_02033">
    <property type="entry name" value="FtsA"/>
    <property type="match status" value="1"/>
</dbReference>
<dbReference type="PIRSF" id="PIRSF003101">
    <property type="entry name" value="FtsA"/>
    <property type="match status" value="1"/>
</dbReference>